<gene>
    <name evidence="2" type="ORF">METZ01_LOCUS386916</name>
</gene>
<feature type="non-terminal residue" evidence="2">
    <location>
        <position position="129"/>
    </location>
</feature>
<dbReference type="EMBL" id="UINC01144507">
    <property type="protein sequence ID" value="SVD34062.1"/>
    <property type="molecule type" value="Genomic_DNA"/>
</dbReference>
<dbReference type="PANTHER" id="PTHR43283">
    <property type="entry name" value="BETA-LACTAMASE-RELATED"/>
    <property type="match status" value="1"/>
</dbReference>
<dbReference type="SUPFAM" id="SSF56601">
    <property type="entry name" value="beta-lactamase/transpeptidase-like"/>
    <property type="match status" value="1"/>
</dbReference>
<dbReference type="AlphaFoldDB" id="A0A382UIU2"/>
<dbReference type="Pfam" id="PF00144">
    <property type="entry name" value="Beta-lactamase"/>
    <property type="match status" value="1"/>
</dbReference>
<reference evidence="2" key="1">
    <citation type="submission" date="2018-05" db="EMBL/GenBank/DDBJ databases">
        <authorList>
            <person name="Lanie J.A."/>
            <person name="Ng W.-L."/>
            <person name="Kazmierczak K.M."/>
            <person name="Andrzejewski T.M."/>
            <person name="Davidsen T.M."/>
            <person name="Wayne K.J."/>
            <person name="Tettelin H."/>
            <person name="Glass J.I."/>
            <person name="Rusch D."/>
            <person name="Podicherti R."/>
            <person name="Tsui H.-C.T."/>
            <person name="Winkler M.E."/>
        </authorList>
    </citation>
    <scope>NUCLEOTIDE SEQUENCE</scope>
</reference>
<dbReference type="Gene3D" id="3.40.710.10">
    <property type="entry name" value="DD-peptidase/beta-lactamase superfamily"/>
    <property type="match status" value="1"/>
</dbReference>
<dbReference type="InterPro" id="IPR050789">
    <property type="entry name" value="Diverse_Enzym_Activities"/>
</dbReference>
<feature type="domain" description="Beta-lactamase-related" evidence="1">
    <location>
        <begin position="31"/>
        <end position="116"/>
    </location>
</feature>
<evidence type="ECO:0000259" key="1">
    <source>
        <dbReference type="Pfam" id="PF00144"/>
    </source>
</evidence>
<name>A0A382UIU2_9ZZZZ</name>
<evidence type="ECO:0000313" key="2">
    <source>
        <dbReference type="EMBL" id="SVD34062.1"/>
    </source>
</evidence>
<dbReference type="PANTHER" id="PTHR43283:SF3">
    <property type="entry name" value="BETA-LACTAMASE FAMILY PROTEIN (AFU_ORTHOLOGUE AFUA_5G07500)"/>
    <property type="match status" value="1"/>
</dbReference>
<sequence>MFVTRKSIAAITTFFFGLTLYAANENARDDFQAILDPLVSQKFIPRYYLSIQKNGEVVYEGSAGTADEDGLAPSADTIFAVMSMSKPLIALAIVKLADEGVIKFDDPLSKFIPAFSSVNIAPGGMYSNQ</sequence>
<dbReference type="InterPro" id="IPR012338">
    <property type="entry name" value="Beta-lactam/transpept-like"/>
</dbReference>
<protein>
    <recommendedName>
        <fullName evidence="1">Beta-lactamase-related domain-containing protein</fullName>
    </recommendedName>
</protein>
<dbReference type="InterPro" id="IPR001466">
    <property type="entry name" value="Beta-lactam-related"/>
</dbReference>
<accession>A0A382UIU2</accession>
<organism evidence="2">
    <name type="scientific">marine metagenome</name>
    <dbReference type="NCBI Taxonomy" id="408172"/>
    <lineage>
        <taxon>unclassified sequences</taxon>
        <taxon>metagenomes</taxon>
        <taxon>ecological metagenomes</taxon>
    </lineage>
</organism>
<proteinExistence type="predicted"/>